<keyword evidence="3" id="KW-1185">Reference proteome</keyword>
<reference evidence="2 3" key="1">
    <citation type="submission" date="2019-06" db="EMBL/GenBank/DDBJ databases">
        <title>Whole genome shotgun sequence of Streptomyces cacaoi subsp. cacaoi NBRC 12748.</title>
        <authorList>
            <person name="Hosoyama A."/>
            <person name="Uohara A."/>
            <person name="Ohji S."/>
            <person name="Ichikawa N."/>
        </authorList>
    </citation>
    <scope>NUCLEOTIDE SEQUENCE [LARGE SCALE GENOMIC DNA]</scope>
    <source>
        <strain evidence="2 3">NBRC 12748</strain>
    </source>
</reference>
<keyword evidence="1" id="KW-0472">Membrane</keyword>
<keyword evidence="1" id="KW-1133">Transmembrane helix</keyword>
<name>A0A4Y3R7T9_STRCI</name>
<proteinExistence type="predicted"/>
<protein>
    <submittedName>
        <fullName evidence="2">Uncharacterized protein</fullName>
    </submittedName>
</protein>
<accession>A0A4Y3R7T9</accession>
<sequence>MDWGTLASTATGGLIGVVSTLSAEWFRTRRDRESADHADRRRLYGEYLAALSRTRSELRATARDTAASAEERARRALDSFHTGGAYELRYQVAITAPESVVAASTEAFRALRDMRDLLHTGALRTDPAYAASRDRWEDAFAELRARIRCDLVRPPRRRG</sequence>
<dbReference type="EMBL" id="BJMM01000037">
    <property type="protein sequence ID" value="GEB52813.1"/>
    <property type="molecule type" value="Genomic_DNA"/>
</dbReference>
<evidence type="ECO:0000256" key="1">
    <source>
        <dbReference type="SAM" id="Phobius"/>
    </source>
</evidence>
<dbReference type="Proteomes" id="UP000319210">
    <property type="component" value="Unassembled WGS sequence"/>
</dbReference>
<comment type="caution">
    <text evidence="2">The sequence shown here is derived from an EMBL/GenBank/DDBJ whole genome shotgun (WGS) entry which is preliminary data.</text>
</comment>
<evidence type="ECO:0000313" key="3">
    <source>
        <dbReference type="Proteomes" id="UP000319210"/>
    </source>
</evidence>
<organism evidence="2 3">
    <name type="scientific">Streptomyces cacaoi</name>
    <dbReference type="NCBI Taxonomy" id="1898"/>
    <lineage>
        <taxon>Bacteria</taxon>
        <taxon>Bacillati</taxon>
        <taxon>Actinomycetota</taxon>
        <taxon>Actinomycetes</taxon>
        <taxon>Kitasatosporales</taxon>
        <taxon>Streptomycetaceae</taxon>
        <taxon>Streptomyces</taxon>
    </lineage>
</organism>
<dbReference type="RefSeq" id="WP_030890437.1">
    <property type="nucleotide sequence ID" value="NZ_BJMM01000037.1"/>
</dbReference>
<gene>
    <name evidence="2" type="ORF">SCA03_53640</name>
</gene>
<feature type="transmembrane region" description="Helical" evidence="1">
    <location>
        <begin position="6"/>
        <end position="26"/>
    </location>
</feature>
<dbReference type="AlphaFoldDB" id="A0A4Y3R7T9"/>
<evidence type="ECO:0000313" key="2">
    <source>
        <dbReference type="EMBL" id="GEB52813.1"/>
    </source>
</evidence>
<keyword evidence="1" id="KW-0812">Transmembrane</keyword>
<dbReference type="OrthoDB" id="3695380at2"/>